<evidence type="ECO:0000313" key="3">
    <source>
        <dbReference type="Proteomes" id="UP000276215"/>
    </source>
</evidence>
<keyword evidence="3" id="KW-1185">Reference proteome</keyword>
<reference evidence="2 3" key="1">
    <citation type="journal article" date="2018" name="Nat. Ecol. Evol.">
        <title>Pezizomycetes genomes reveal the molecular basis of ectomycorrhizal truffle lifestyle.</title>
        <authorList>
            <person name="Murat C."/>
            <person name="Payen T."/>
            <person name="Noel B."/>
            <person name="Kuo A."/>
            <person name="Morin E."/>
            <person name="Chen J."/>
            <person name="Kohler A."/>
            <person name="Krizsan K."/>
            <person name="Balestrini R."/>
            <person name="Da Silva C."/>
            <person name="Montanini B."/>
            <person name="Hainaut M."/>
            <person name="Levati E."/>
            <person name="Barry K.W."/>
            <person name="Belfiori B."/>
            <person name="Cichocki N."/>
            <person name="Clum A."/>
            <person name="Dockter R.B."/>
            <person name="Fauchery L."/>
            <person name="Guy J."/>
            <person name="Iotti M."/>
            <person name="Le Tacon F."/>
            <person name="Lindquist E.A."/>
            <person name="Lipzen A."/>
            <person name="Malagnac F."/>
            <person name="Mello A."/>
            <person name="Molinier V."/>
            <person name="Miyauchi S."/>
            <person name="Poulain J."/>
            <person name="Riccioni C."/>
            <person name="Rubini A."/>
            <person name="Sitrit Y."/>
            <person name="Splivallo R."/>
            <person name="Traeger S."/>
            <person name="Wang M."/>
            <person name="Zifcakova L."/>
            <person name="Wipf D."/>
            <person name="Zambonelli A."/>
            <person name="Paolocci F."/>
            <person name="Nowrousian M."/>
            <person name="Ottonello S."/>
            <person name="Baldrian P."/>
            <person name="Spatafora J.W."/>
            <person name="Henrissat B."/>
            <person name="Nagy L.G."/>
            <person name="Aury J.M."/>
            <person name="Wincker P."/>
            <person name="Grigoriev I.V."/>
            <person name="Bonfante P."/>
            <person name="Martin F.M."/>
        </authorList>
    </citation>
    <scope>NUCLEOTIDE SEQUENCE [LARGE SCALE GENOMIC DNA]</scope>
    <source>
        <strain evidence="2 3">120613-1</strain>
    </source>
</reference>
<feature type="compositionally biased region" description="Basic and acidic residues" evidence="1">
    <location>
        <begin position="139"/>
        <end position="148"/>
    </location>
</feature>
<dbReference type="AlphaFoldDB" id="A0A3N4JWS1"/>
<evidence type="ECO:0000313" key="2">
    <source>
        <dbReference type="EMBL" id="RPB02793.1"/>
    </source>
</evidence>
<gene>
    <name evidence="2" type="ORF">L873DRAFT_1787476</name>
</gene>
<dbReference type="Proteomes" id="UP000276215">
    <property type="component" value="Unassembled WGS sequence"/>
</dbReference>
<sequence length="148" mass="16534">MGLTAEDLKEGKKILRGLDAILGERPKVRPPAQFDSGLNAHETALAVENLIEVMNGREREEEEVQQDERDRDPAWGRSWSEGPGVEGEAIHLEEDSHRVVGVGCDLEDSEPNYMLQQLASSGNEDSRREGEVEIEEEIGGERVQQELE</sequence>
<protein>
    <submittedName>
        <fullName evidence="2">Uncharacterized protein</fullName>
    </submittedName>
</protein>
<dbReference type="EMBL" id="ML120366">
    <property type="protein sequence ID" value="RPB02793.1"/>
    <property type="molecule type" value="Genomic_DNA"/>
</dbReference>
<accession>A0A3N4JWS1</accession>
<name>A0A3N4JWS1_9PEZI</name>
<feature type="region of interest" description="Disordered" evidence="1">
    <location>
        <begin position="118"/>
        <end position="148"/>
    </location>
</feature>
<organism evidence="2 3">
    <name type="scientific">Choiromyces venosus 120613-1</name>
    <dbReference type="NCBI Taxonomy" id="1336337"/>
    <lineage>
        <taxon>Eukaryota</taxon>
        <taxon>Fungi</taxon>
        <taxon>Dikarya</taxon>
        <taxon>Ascomycota</taxon>
        <taxon>Pezizomycotina</taxon>
        <taxon>Pezizomycetes</taxon>
        <taxon>Pezizales</taxon>
        <taxon>Tuberaceae</taxon>
        <taxon>Choiromyces</taxon>
    </lineage>
</organism>
<feature type="region of interest" description="Disordered" evidence="1">
    <location>
        <begin position="57"/>
        <end position="96"/>
    </location>
</feature>
<evidence type="ECO:0000256" key="1">
    <source>
        <dbReference type="SAM" id="MobiDB-lite"/>
    </source>
</evidence>
<proteinExistence type="predicted"/>